<dbReference type="AlphaFoldDB" id="I2GB55"/>
<comment type="caution">
    <text evidence="2">The sequence shown here is derived from an EMBL/GenBank/DDBJ whole genome shotgun (WGS) entry which is preliminary data.</text>
</comment>
<gene>
    <name evidence="2" type="ORF">BN8_00037</name>
</gene>
<evidence type="ECO:0000313" key="2">
    <source>
        <dbReference type="EMBL" id="CCH51127.1"/>
    </source>
</evidence>
<feature type="chain" id="PRO_5003659603" description="TonB C-terminal domain-containing protein" evidence="1">
    <location>
        <begin position="21"/>
        <end position="114"/>
    </location>
</feature>
<name>I2GB55_9BACT</name>
<dbReference type="EMBL" id="CAIT01000001">
    <property type="protein sequence ID" value="CCH51127.1"/>
    <property type="molecule type" value="Genomic_DNA"/>
</dbReference>
<sequence length="114" mass="13023">MKKSLFLLTLVGFLAVQAYATPTNDRKTKAPKNTWEQQLAKYIHYPDVLRQTNKGGIVMIQFRVNADNELSQVEVFSQNEQLNMGLIRQLTGKKVLVAANPGELYTVRLRFQPE</sequence>
<protein>
    <recommendedName>
        <fullName evidence="4">TonB C-terminal domain-containing protein</fullName>
    </recommendedName>
</protein>
<feature type="signal peptide" evidence="1">
    <location>
        <begin position="1"/>
        <end position="20"/>
    </location>
</feature>
<organism evidence="2 3">
    <name type="scientific">Fibrisoma limi BUZ 3</name>
    <dbReference type="NCBI Taxonomy" id="1185876"/>
    <lineage>
        <taxon>Bacteria</taxon>
        <taxon>Pseudomonadati</taxon>
        <taxon>Bacteroidota</taxon>
        <taxon>Cytophagia</taxon>
        <taxon>Cytophagales</taxon>
        <taxon>Spirosomataceae</taxon>
        <taxon>Fibrisoma</taxon>
    </lineage>
</organism>
<dbReference type="RefSeq" id="WP_009279720.1">
    <property type="nucleotide sequence ID" value="NZ_CAIT01000001.1"/>
</dbReference>
<dbReference type="OrthoDB" id="961964at2"/>
<evidence type="ECO:0000256" key="1">
    <source>
        <dbReference type="SAM" id="SignalP"/>
    </source>
</evidence>
<dbReference type="Gene3D" id="3.30.1150.10">
    <property type="match status" value="1"/>
</dbReference>
<accession>I2GB55</accession>
<dbReference type="SUPFAM" id="SSF74653">
    <property type="entry name" value="TolA/TonB C-terminal domain"/>
    <property type="match status" value="1"/>
</dbReference>
<evidence type="ECO:0000313" key="3">
    <source>
        <dbReference type="Proteomes" id="UP000009309"/>
    </source>
</evidence>
<proteinExistence type="predicted"/>
<dbReference type="eggNOG" id="ENOG5033AFX">
    <property type="taxonomic scope" value="Bacteria"/>
</dbReference>
<evidence type="ECO:0008006" key="4">
    <source>
        <dbReference type="Google" id="ProtNLM"/>
    </source>
</evidence>
<keyword evidence="1" id="KW-0732">Signal</keyword>
<dbReference type="STRING" id="1185876.BN8_00037"/>
<reference evidence="2 3" key="1">
    <citation type="journal article" date="2012" name="J. Bacteriol.">
        <title>Genome Sequence of the Filamentous Bacterium Fibrisoma limi BUZ 3T.</title>
        <authorList>
            <person name="Filippini M."/>
            <person name="Qi W."/>
            <person name="Jaenicke S."/>
            <person name="Goesmann A."/>
            <person name="Smits T.H."/>
            <person name="Bagheri H.C."/>
        </authorList>
    </citation>
    <scope>NUCLEOTIDE SEQUENCE [LARGE SCALE GENOMIC DNA]</scope>
    <source>
        <strain evidence="3">BUZ 3T</strain>
    </source>
</reference>
<dbReference type="Proteomes" id="UP000009309">
    <property type="component" value="Unassembled WGS sequence"/>
</dbReference>
<keyword evidence="3" id="KW-1185">Reference proteome</keyword>